<dbReference type="RefSeq" id="WP_308476951.1">
    <property type="nucleotide sequence ID" value="NZ_OY726394.1"/>
</dbReference>
<feature type="transmembrane region" description="Helical" evidence="5">
    <location>
        <begin position="69"/>
        <end position="87"/>
    </location>
</feature>
<name>A0ABN9N6S4_9MYCO</name>
<reference evidence="6 7" key="1">
    <citation type="submission" date="2023-08" db="EMBL/GenBank/DDBJ databases">
        <authorList>
            <person name="Folkvardsen B D."/>
            <person name="Norman A."/>
        </authorList>
    </citation>
    <scope>NUCLEOTIDE SEQUENCE [LARGE SCALE GENOMIC DNA]</scope>
    <source>
        <strain evidence="6 7">Mu0083</strain>
    </source>
</reference>
<keyword evidence="2 5" id="KW-0812">Transmembrane</keyword>
<organism evidence="6 7">
    <name type="scientific">[Mycobacterium] kokjensenii</name>
    <dbReference type="NCBI Taxonomy" id="3064287"/>
    <lineage>
        <taxon>Bacteria</taxon>
        <taxon>Bacillati</taxon>
        <taxon>Actinomycetota</taxon>
        <taxon>Actinomycetes</taxon>
        <taxon>Mycobacteriales</taxon>
        <taxon>Mycobacteriaceae</taxon>
        <taxon>Mycolicibacter</taxon>
    </lineage>
</organism>
<dbReference type="EMBL" id="OY726394">
    <property type="protein sequence ID" value="CAJ1498515.1"/>
    <property type="molecule type" value="Genomic_DNA"/>
</dbReference>
<comment type="subcellular location">
    <subcellularLocation>
        <location evidence="1">Membrane</location>
        <topology evidence="1">Multi-pass membrane protein</topology>
    </subcellularLocation>
</comment>
<dbReference type="Proteomes" id="UP001190336">
    <property type="component" value="Chromosome"/>
</dbReference>
<keyword evidence="3 5" id="KW-1133">Transmembrane helix</keyword>
<feature type="transmembrane region" description="Helical" evidence="5">
    <location>
        <begin position="94"/>
        <end position="116"/>
    </location>
</feature>
<evidence type="ECO:0000256" key="5">
    <source>
        <dbReference type="SAM" id="Phobius"/>
    </source>
</evidence>
<evidence type="ECO:0000256" key="2">
    <source>
        <dbReference type="ARBA" id="ARBA00022692"/>
    </source>
</evidence>
<dbReference type="InterPro" id="IPR032808">
    <property type="entry name" value="DoxX"/>
</dbReference>
<evidence type="ECO:0000313" key="7">
    <source>
        <dbReference type="Proteomes" id="UP001190336"/>
    </source>
</evidence>
<accession>A0ABN9N6S4</accession>
<protein>
    <submittedName>
        <fullName evidence="6">DoxX family protein</fullName>
    </submittedName>
</protein>
<keyword evidence="7" id="KW-1185">Reference proteome</keyword>
<evidence type="ECO:0000256" key="3">
    <source>
        <dbReference type="ARBA" id="ARBA00022989"/>
    </source>
</evidence>
<sequence length="117" mass="11748">MNLATGSLITVALTAAITIAIAIADFIPARFVLANSAQVGVPRSWLPVLGALKLAGGIGLLAGLAGFRVLGVAAAAGLVAFFIGAIVTHIRAKVFYNIGFPGLYLLASAASLSMLLA</sequence>
<evidence type="ECO:0000313" key="6">
    <source>
        <dbReference type="EMBL" id="CAJ1498515.1"/>
    </source>
</evidence>
<proteinExistence type="predicted"/>
<dbReference type="Pfam" id="PF13564">
    <property type="entry name" value="DoxX_2"/>
    <property type="match status" value="1"/>
</dbReference>
<feature type="transmembrane region" description="Helical" evidence="5">
    <location>
        <begin position="6"/>
        <end position="33"/>
    </location>
</feature>
<gene>
    <name evidence="6" type="ORF">MU0083_001947</name>
</gene>
<evidence type="ECO:0000256" key="4">
    <source>
        <dbReference type="ARBA" id="ARBA00023136"/>
    </source>
</evidence>
<evidence type="ECO:0000256" key="1">
    <source>
        <dbReference type="ARBA" id="ARBA00004141"/>
    </source>
</evidence>
<keyword evidence="4 5" id="KW-0472">Membrane</keyword>